<dbReference type="EMBL" id="CAJZBQ010000005">
    <property type="protein sequence ID" value="CAG9312099.1"/>
    <property type="molecule type" value="Genomic_DNA"/>
</dbReference>
<dbReference type="GO" id="GO:0005789">
    <property type="term" value="C:endoplasmic reticulum membrane"/>
    <property type="evidence" value="ECO:0007669"/>
    <property type="project" value="UniProtKB-SubCell"/>
</dbReference>
<sequence length="699" mass="78991">MENSIGRSSEPYLIPTTRCFPISKMLERDCLLSFGVIVQPFLENEEPLPEVAFSDEEVIRCGHCKSYINPYVEFLGGGQHWRCNYCTGINKVPAWYFAPLDENGKRSDLSKRPELNNCSYEAIAPEAYIAKAPMACAYLFVIDISQRSKETGFLEVVCETIQSLIANEEFPGMPRTEIGIIGFDTSVHFVSLSGNPTIFTVSEEYTEIELPVPKQQFMVNLEDCGKNAAIALTQLQSLPVAPQSIAYRNALKAAYLLLKDQGGKVLLFQSDTHLEAGHPREMILSSTPEIYKVMANEFNHACISVDTFISAAQYCNLFTLGTISKFTGGEVYYYSHFTKKQGEEKLQNEIWASVNRETFWEGAMKLRISRDYKVTQCYGHFSLRSGDVLSIPALNDSQTMTYVIQLENNIASSKKLYIQMGILYTSSNGERKIRIHNLLVPASNDMKDLYNAIDASAMINLISKQAVDQVSQTNKIELGKRIMEHRCREIVTTGLNLFGEIPKSLDIFIVSMLGMIKTPLFTFESMQYNINLDIYNFLRYKLDVWSATATSIISYPRLYPLHMGYDFTPLNLSFSYLEGRGAYLLDTGIEMFIWIGKEAPPSLIQQILGRIEEASHFLYTSQDIADPELLEFIRSCKWSCGVFQGLSIFMNGDAREQSFFSKLVEDATVPHITYPEFYARVTQNLSVQYSGNRVGGNLD</sequence>
<dbReference type="GO" id="GO:0000139">
    <property type="term" value="C:Golgi membrane"/>
    <property type="evidence" value="ECO:0007669"/>
    <property type="project" value="UniProtKB-SubCell"/>
</dbReference>
<dbReference type="GO" id="GO:0006886">
    <property type="term" value="P:intracellular protein transport"/>
    <property type="evidence" value="ECO:0007669"/>
    <property type="project" value="InterPro"/>
</dbReference>
<evidence type="ECO:0000256" key="4">
    <source>
        <dbReference type="ARBA" id="ARBA00008334"/>
    </source>
</evidence>
<dbReference type="Gene3D" id="3.40.50.410">
    <property type="entry name" value="von Willebrand factor, type A domain"/>
    <property type="match status" value="1"/>
</dbReference>
<organism evidence="14 15">
    <name type="scientific">Blepharisma stoltei</name>
    <dbReference type="NCBI Taxonomy" id="1481888"/>
    <lineage>
        <taxon>Eukaryota</taxon>
        <taxon>Sar</taxon>
        <taxon>Alveolata</taxon>
        <taxon>Ciliophora</taxon>
        <taxon>Postciliodesmatophora</taxon>
        <taxon>Heterotrichea</taxon>
        <taxon>Heterotrichida</taxon>
        <taxon>Blepharismidae</taxon>
        <taxon>Blepharisma</taxon>
    </lineage>
</organism>
<dbReference type="SUPFAM" id="SSF81995">
    <property type="entry name" value="beta-sandwich domain of Sec23/24"/>
    <property type="match status" value="1"/>
</dbReference>
<feature type="domain" description="Sec23/Sec24 beta-sandwich" evidence="13">
    <location>
        <begin position="360"/>
        <end position="441"/>
    </location>
</feature>
<dbReference type="Proteomes" id="UP001162131">
    <property type="component" value="Unassembled WGS sequence"/>
</dbReference>
<dbReference type="InterPro" id="IPR029006">
    <property type="entry name" value="ADF-H/Gelsolin-like_dom_sf"/>
</dbReference>
<dbReference type="SUPFAM" id="SSF82919">
    <property type="entry name" value="Zn-finger domain of Sec23/24"/>
    <property type="match status" value="1"/>
</dbReference>
<dbReference type="SUPFAM" id="SSF53300">
    <property type="entry name" value="vWA-like"/>
    <property type="match status" value="1"/>
</dbReference>
<evidence type="ECO:0000256" key="1">
    <source>
        <dbReference type="ARBA" id="ARBA00004394"/>
    </source>
</evidence>
<dbReference type="GO" id="GO:0070971">
    <property type="term" value="C:endoplasmic reticulum exit site"/>
    <property type="evidence" value="ECO:0007669"/>
    <property type="project" value="TreeGrafter"/>
</dbReference>
<evidence type="ECO:0000256" key="3">
    <source>
        <dbReference type="ARBA" id="ARBA00004586"/>
    </source>
</evidence>
<dbReference type="GO" id="GO:0000149">
    <property type="term" value="F:SNARE binding"/>
    <property type="evidence" value="ECO:0007669"/>
    <property type="project" value="TreeGrafter"/>
</dbReference>
<dbReference type="Gene3D" id="3.40.20.10">
    <property type="entry name" value="Severin"/>
    <property type="match status" value="1"/>
</dbReference>
<keyword evidence="15" id="KW-1185">Reference proteome</keyword>
<keyword evidence="5" id="KW-0963">Cytoplasm</keyword>
<dbReference type="PANTHER" id="PTHR13803:SF39">
    <property type="entry name" value="SECRETORY 24AB, ISOFORM A"/>
    <property type="match status" value="1"/>
</dbReference>
<dbReference type="InterPro" id="IPR007123">
    <property type="entry name" value="Gelsolin-like_dom"/>
</dbReference>
<keyword evidence="8" id="KW-0333">Golgi apparatus</keyword>
<dbReference type="InterPro" id="IPR050550">
    <property type="entry name" value="SEC23_SEC24_subfamily"/>
</dbReference>
<dbReference type="Pfam" id="PF04810">
    <property type="entry name" value="zf-Sec23_Sec24"/>
    <property type="match status" value="1"/>
</dbReference>
<feature type="domain" description="Gelsolin-like" evidence="10">
    <location>
        <begin position="568"/>
        <end position="612"/>
    </location>
</feature>
<dbReference type="SUPFAM" id="SSF82754">
    <property type="entry name" value="C-terminal, gelsolin-like domain of Sec23/24"/>
    <property type="match status" value="1"/>
</dbReference>
<evidence type="ECO:0000259" key="12">
    <source>
        <dbReference type="Pfam" id="PF04811"/>
    </source>
</evidence>
<evidence type="ECO:0000256" key="8">
    <source>
        <dbReference type="ARBA" id="ARBA00023034"/>
    </source>
</evidence>
<evidence type="ECO:0000256" key="6">
    <source>
        <dbReference type="ARBA" id="ARBA00022824"/>
    </source>
</evidence>
<evidence type="ECO:0000313" key="15">
    <source>
        <dbReference type="Proteomes" id="UP001162131"/>
    </source>
</evidence>
<keyword evidence="7" id="KW-0931">ER-Golgi transport</keyword>
<dbReference type="InterPro" id="IPR036465">
    <property type="entry name" value="vWFA_dom_sf"/>
</dbReference>
<dbReference type="Pfam" id="PF08033">
    <property type="entry name" value="Sec23_BS"/>
    <property type="match status" value="1"/>
</dbReference>
<evidence type="ECO:0000256" key="9">
    <source>
        <dbReference type="ARBA" id="ARBA00023136"/>
    </source>
</evidence>
<dbReference type="InterPro" id="IPR036174">
    <property type="entry name" value="Znf_Sec23_Sec24_sf"/>
</dbReference>
<comment type="caution">
    <text evidence="14">The sequence shown here is derived from an EMBL/GenBank/DDBJ whole genome shotgun (WGS) entry which is preliminary data.</text>
</comment>
<dbReference type="GO" id="GO:0008270">
    <property type="term" value="F:zinc ion binding"/>
    <property type="evidence" value="ECO:0007669"/>
    <property type="project" value="InterPro"/>
</dbReference>
<dbReference type="AlphaFoldDB" id="A0AAU9IJW5"/>
<dbReference type="InterPro" id="IPR012990">
    <property type="entry name" value="Beta-sandwich_Sec23_24"/>
</dbReference>
<gene>
    <name evidence="14" type="ORF">BSTOLATCC_MIC5351</name>
</gene>
<dbReference type="Gene3D" id="1.20.120.730">
    <property type="entry name" value="Sec23/Sec24 helical domain"/>
    <property type="match status" value="1"/>
</dbReference>
<dbReference type="PANTHER" id="PTHR13803">
    <property type="entry name" value="SEC24-RELATED PROTEIN"/>
    <property type="match status" value="1"/>
</dbReference>
<dbReference type="Gene3D" id="2.60.40.1670">
    <property type="entry name" value="beta-sandwich domain of Sec23/24"/>
    <property type="match status" value="1"/>
</dbReference>
<dbReference type="Gene3D" id="2.30.30.380">
    <property type="entry name" value="Zn-finger domain of Sec23/24"/>
    <property type="match status" value="1"/>
</dbReference>
<accession>A0AAU9IJW5</accession>
<protein>
    <submittedName>
        <fullName evidence="14">Uncharacterized protein</fullName>
    </submittedName>
</protein>
<evidence type="ECO:0000259" key="13">
    <source>
        <dbReference type="Pfam" id="PF08033"/>
    </source>
</evidence>
<dbReference type="InterPro" id="IPR006896">
    <property type="entry name" value="Sec23/24_trunk_dom"/>
</dbReference>
<dbReference type="GO" id="GO:0030127">
    <property type="term" value="C:COPII vesicle coat"/>
    <property type="evidence" value="ECO:0007669"/>
    <property type="project" value="InterPro"/>
</dbReference>
<evidence type="ECO:0000259" key="10">
    <source>
        <dbReference type="Pfam" id="PF00626"/>
    </source>
</evidence>
<feature type="domain" description="Sec23/Sec24 trunk" evidence="12">
    <location>
        <begin position="133"/>
        <end position="350"/>
    </location>
</feature>
<name>A0AAU9IJW5_9CILI</name>
<evidence type="ECO:0000256" key="7">
    <source>
        <dbReference type="ARBA" id="ARBA00022892"/>
    </source>
</evidence>
<dbReference type="Pfam" id="PF00626">
    <property type="entry name" value="Gelsolin"/>
    <property type="match status" value="1"/>
</dbReference>
<keyword evidence="7" id="KW-0813">Transport</keyword>
<keyword evidence="6" id="KW-0256">Endoplasmic reticulum</keyword>
<reference evidence="14" key="1">
    <citation type="submission" date="2021-09" db="EMBL/GenBank/DDBJ databases">
        <authorList>
            <consortium name="AG Swart"/>
            <person name="Singh M."/>
            <person name="Singh A."/>
            <person name="Seah K."/>
            <person name="Emmerich C."/>
        </authorList>
    </citation>
    <scope>NUCLEOTIDE SEQUENCE</scope>
    <source>
        <strain evidence="14">ATCC30299</strain>
    </source>
</reference>
<dbReference type="GO" id="GO:0090110">
    <property type="term" value="P:COPII-coated vesicle cargo loading"/>
    <property type="evidence" value="ECO:0007669"/>
    <property type="project" value="TreeGrafter"/>
</dbReference>
<dbReference type="Pfam" id="PF04811">
    <property type="entry name" value="Sec23_trunk"/>
    <property type="match status" value="1"/>
</dbReference>
<evidence type="ECO:0000256" key="2">
    <source>
        <dbReference type="ARBA" id="ARBA00004496"/>
    </source>
</evidence>
<dbReference type="InterPro" id="IPR006895">
    <property type="entry name" value="Znf_Sec23_Sec24"/>
</dbReference>
<evidence type="ECO:0000313" key="14">
    <source>
        <dbReference type="EMBL" id="CAG9312099.1"/>
    </source>
</evidence>
<proteinExistence type="inferred from homology"/>
<dbReference type="InterPro" id="IPR036180">
    <property type="entry name" value="Gelsolin-like_dom_sf"/>
</dbReference>
<evidence type="ECO:0000256" key="5">
    <source>
        <dbReference type="ARBA" id="ARBA00022490"/>
    </source>
</evidence>
<comment type="subcellular location">
    <subcellularLocation>
        <location evidence="2">Cytoplasm</location>
    </subcellularLocation>
    <subcellularLocation>
        <location evidence="3">Endoplasmic reticulum membrane</location>
    </subcellularLocation>
    <subcellularLocation>
        <location evidence="1">Golgi apparatus membrane</location>
    </subcellularLocation>
</comment>
<evidence type="ECO:0000259" key="11">
    <source>
        <dbReference type="Pfam" id="PF04810"/>
    </source>
</evidence>
<feature type="domain" description="Zinc finger Sec23/Sec24-type" evidence="11">
    <location>
        <begin position="59"/>
        <end position="96"/>
    </location>
</feature>
<keyword evidence="9" id="KW-0472">Membrane</keyword>
<comment type="similarity">
    <text evidence="4">Belongs to the SEC23/SEC24 family. SEC24 subfamily.</text>
</comment>